<evidence type="ECO:0000256" key="1">
    <source>
        <dbReference type="SAM" id="MobiDB-lite"/>
    </source>
</evidence>
<accession>A0ABZ2BPH8</accession>
<sequence>MIETKSETPSGDIRIKQLPTKRNSTRSVNRLAGNVTKQPVKSRVRSRGISFDCAPSGRALGSMLDITRQRDFAGMKTALSRKPGGCVALFDDREKGDLHDQTT</sequence>
<gene>
    <name evidence="2" type="ORF">ROLI_009670</name>
</gene>
<dbReference type="RefSeq" id="WP_187430914.1">
    <property type="nucleotide sequence ID" value="NZ_CP143423.1"/>
</dbReference>
<feature type="region of interest" description="Disordered" evidence="1">
    <location>
        <begin position="1"/>
        <end position="25"/>
    </location>
</feature>
<proteinExistence type="predicted"/>
<evidence type="ECO:0000313" key="3">
    <source>
        <dbReference type="Proteomes" id="UP001318682"/>
    </source>
</evidence>
<dbReference type="EMBL" id="CP143423">
    <property type="protein sequence ID" value="WVX47894.1"/>
    <property type="molecule type" value="Genomic_DNA"/>
</dbReference>
<evidence type="ECO:0000313" key="2">
    <source>
        <dbReference type="EMBL" id="WVX47894.1"/>
    </source>
</evidence>
<protein>
    <submittedName>
        <fullName evidence="2">Uncharacterized protein</fullName>
    </submittedName>
</protein>
<keyword evidence="3" id="KW-1185">Reference proteome</keyword>
<organism evidence="2 3">
    <name type="scientific">Roseobacter fucihabitans</name>
    <dbReference type="NCBI Taxonomy" id="1537242"/>
    <lineage>
        <taxon>Bacteria</taxon>
        <taxon>Pseudomonadati</taxon>
        <taxon>Pseudomonadota</taxon>
        <taxon>Alphaproteobacteria</taxon>
        <taxon>Rhodobacterales</taxon>
        <taxon>Roseobacteraceae</taxon>
        <taxon>Roseobacter</taxon>
    </lineage>
</organism>
<name>A0ABZ2BPH8_9RHOB</name>
<dbReference type="Proteomes" id="UP001318682">
    <property type="component" value="Chromosome"/>
</dbReference>
<reference evidence="3" key="2">
    <citation type="submission" date="2024-01" db="EMBL/GenBank/DDBJ databases">
        <title>Roseobacter fucihabitans sp. nov., isolated from the brown alga Fucus spiralis.</title>
        <authorList>
            <person name="Hahnke S."/>
            <person name="Berger M."/>
            <person name="Schlingloff A."/>
            <person name="Athale I."/>
            <person name="Neumann-Schaal M."/>
            <person name="Adenaya A."/>
            <person name="Poehlein A."/>
            <person name="Daniel R."/>
            <person name="Pertersen J."/>
            <person name="Brinkhoff T."/>
        </authorList>
    </citation>
    <scope>NUCLEOTIDE SEQUENCE [LARGE SCALE GENOMIC DNA]</scope>
    <source>
        <strain evidence="3">B14</strain>
    </source>
</reference>
<reference evidence="2 3" key="1">
    <citation type="submission" date="2015-07" db="EMBL/GenBank/DDBJ databases">
        <authorList>
            <person name="Voget S."/>
            <person name="Dogs M."/>
            <person name="Brinkhoff T.H."/>
            <person name="Daniel R."/>
        </authorList>
    </citation>
    <scope>NUCLEOTIDE SEQUENCE [LARGE SCALE GENOMIC DNA]</scope>
    <source>
        <strain evidence="2 3">B14</strain>
    </source>
</reference>